<evidence type="ECO:0000313" key="1">
    <source>
        <dbReference type="EMBL" id="KXA34785.1"/>
    </source>
</evidence>
<dbReference type="EMBL" id="LRQG01000196">
    <property type="protein sequence ID" value="KXA34785.1"/>
    <property type="molecule type" value="Genomic_DNA"/>
</dbReference>
<comment type="caution">
    <text evidence="1">The sequence shown here is derived from an EMBL/GenBank/DDBJ whole genome shotgun (WGS) entry which is preliminary data.</text>
</comment>
<name>A0A133PXN7_9BACT</name>
<dbReference type="PATRIC" id="fig|28128.5.peg.2223"/>
<dbReference type="AlphaFoldDB" id="A0A133PXN7"/>
<sequence>MQIIPFPTHYQSVYTNFDISSFSLISCIVIGHLSHYDRSPMTMRKLISWKTEGQRHSASSSQTVIK</sequence>
<gene>
    <name evidence="1" type="ORF">HMPREF3226_02160</name>
</gene>
<proteinExistence type="predicted"/>
<keyword evidence="2" id="KW-1185">Reference proteome</keyword>
<dbReference type="STRING" id="28128.HMPREF3226_02160"/>
<accession>A0A133PXN7</accession>
<evidence type="ECO:0000313" key="2">
    <source>
        <dbReference type="Proteomes" id="UP000070533"/>
    </source>
</evidence>
<protein>
    <submittedName>
        <fullName evidence="1">Uncharacterized protein</fullName>
    </submittedName>
</protein>
<organism evidence="1 2">
    <name type="scientific">Prevotella corporis</name>
    <dbReference type="NCBI Taxonomy" id="28128"/>
    <lineage>
        <taxon>Bacteria</taxon>
        <taxon>Pseudomonadati</taxon>
        <taxon>Bacteroidota</taxon>
        <taxon>Bacteroidia</taxon>
        <taxon>Bacteroidales</taxon>
        <taxon>Prevotellaceae</taxon>
        <taxon>Prevotella</taxon>
    </lineage>
</organism>
<dbReference type="Proteomes" id="UP000070533">
    <property type="component" value="Unassembled WGS sequence"/>
</dbReference>
<reference evidence="2" key="1">
    <citation type="submission" date="2016-01" db="EMBL/GenBank/DDBJ databases">
        <authorList>
            <person name="Mitreva M."/>
            <person name="Pepin K.H."/>
            <person name="Mihindukulasuriya K.A."/>
            <person name="Fulton R."/>
            <person name="Fronick C."/>
            <person name="O'Laughlin M."/>
            <person name="Miner T."/>
            <person name="Herter B."/>
            <person name="Rosa B.A."/>
            <person name="Cordes M."/>
            <person name="Tomlinson C."/>
            <person name="Wollam A."/>
            <person name="Palsikar V.B."/>
            <person name="Mardis E.R."/>
            <person name="Wilson R.K."/>
        </authorList>
    </citation>
    <scope>NUCLEOTIDE SEQUENCE [LARGE SCALE GENOMIC DNA]</scope>
    <source>
        <strain evidence="2">MJR7716</strain>
    </source>
</reference>